<dbReference type="GO" id="GO:0003735">
    <property type="term" value="F:structural constituent of ribosome"/>
    <property type="evidence" value="ECO:0007669"/>
    <property type="project" value="InterPro"/>
</dbReference>
<dbReference type="PANTHER" id="PTHR11759">
    <property type="entry name" value="40S RIBOSOMAL PROTEIN S14/30S RIBOSOMAL PROTEIN S11"/>
    <property type="match status" value="1"/>
</dbReference>
<keyword evidence="5 6" id="KW-0687">Ribonucleoprotein</keyword>
<dbReference type="Proteomes" id="UP000178710">
    <property type="component" value="Unassembled WGS sequence"/>
</dbReference>
<dbReference type="HAMAP" id="MF_01310">
    <property type="entry name" value="Ribosomal_uS11"/>
    <property type="match status" value="1"/>
</dbReference>
<dbReference type="Gene3D" id="3.30.420.80">
    <property type="entry name" value="Ribosomal protein S11"/>
    <property type="match status" value="1"/>
</dbReference>
<dbReference type="SUPFAM" id="SSF53137">
    <property type="entry name" value="Translational machinery components"/>
    <property type="match status" value="1"/>
</dbReference>
<proteinExistence type="inferred from homology"/>
<dbReference type="GO" id="GO:0019843">
    <property type="term" value="F:rRNA binding"/>
    <property type="evidence" value="ECO:0007669"/>
    <property type="project" value="UniProtKB-UniRule"/>
</dbReference>
<dbReference type="NCBIfam" id="NF003698">
    <property type="entry name" value="PRK05309.1"/>
    <property type="match status" value="1"/>
</dbReference>
<dbReference type="InterPro" id="IPR019981">
    <property type="entry name" value="Ribosomal_uS11_bac-type"/>
</dbReference>
<dbReference type="InterPro" id="IPR036967">
    <property type="entry name" value="Ribosomal_uS11_sf"/>
</dbReference>
<evidence type="ECO:0000313" key="7">
    <source>
        <dbReference type="EMBL" id="OHA02055.1"/>
    </source>
</evidence>
<keyword evidence="2 6" id="KW-0699">rRNA-binding</keyword>
<evidence type="ECO:0000256" key="2">
    <source>
        <dbReference type="ARBA" id="ARBA00022730"/>
    </source>
</evidence>
<dbReference type="GO" id="GO:0006412">
    <property type="term" value="P:translation"/>
    <property type="evidence" value="ECO:0007669"/>
    <property type="project" value="UniProtKB-UniRule"/>
</dbReference>
<keyword evidence="4 6" id="KW-0689">Ribosomal protein</keyword>
<dbReference type="Pfam" id="PF00411">
    <property type="entry name" value="Ribosomal_S11"/>
    <property type="match status" value="1"/>
</dbReference>
<keyword evidence="3 6" id="KW-0694">RNA-binding</keyword>
<evidence type="ECO:0000256" key="1">
    <source>
        <dbReference type="ARBA" id="ARBA00006194"/>
    </source>
</evidence>
<dbReference type="PIRSF" id="PIRSF002131">
    <property type="entry name" value="Ribosomal_S11"/>
    <property type="match status" value="1"/>
</dbReference>
<dbReference type="GO" id="GO:1990904">
    <property type="term" value="C:ribonucleoprotein complex"/>
    <property type="evidence" value="ECO:0007669"/>
    <property type="project" value="UniProtKB-KW"/>
</dbReference>
<dbReference type="NCBIfam" id="TIGR03632">
    <property type="entry name" value="uS11_bact"/>
    <property type="match status" value="1"/>
</dbReference>
<organism evidence="7 8">
    <name type="scientific">Candidatus Sungbacteria bacterium RIFCSPHIGHO2_02_FULL_49_20</name>
    <dbReference type="NCBI Taxonomy" id="1802272"/>
    <lineage>
        <taxon>Bacteria</taxon>
        <taxon>Candidatus Sungiibacteriota</taxon>
    </lineage>
</organism>
<evidence type="ECO:0000256" key="4">
    <source>
        <dbReference type="ARBA" id="ARBA00022980"/>
    </source>
</evidence>
<evidence type="ECO:0000256" key="3">
    <source>
        <dbReference type="ARBA" id="ARBA00022884"/>
    </source>
</evidence>
<comment type="similarity">
    <text evidence="1 6">Belongs to the universal ribosomal protein uS11 family.</text>
</comment>
<accession>A0A1G2KRI9</accession>
<gene>
    <name evidence="6" type="primary">rpsK</name>
    <name evidence="7" type="ORF">A3C12_02210</name>
</gene>
<sequence length="125" mass="13235">MKQTTSAGGRHVVRGVAHVQATYNNTMISISDDRGNILAWSSAGALGFKGAKKATPFAAARVAETVVEKVRKAGLEDVAVLVKGIGSGRDSAVRALANHGLNIMMIRDITPIPHNGPRPKKVRRV</sequence>
<dbReference type="EMBL" id="MHQK01000012">
    <property type="protein sequence ID" value="OHA02055.1"/>
    <property type="molecule type" value="Genomic_DNA"/>
</dbReference>
<name>A0A1G2KRI9_9BACT</name>
<evidence type="ECO:0000256" key="6">
    <source>
        <dbReference type="HAMAP-Rule" id="MF_01310"/>
    </source>
</evidence>
<evidence type="ECO:0000256" key="5">
    <source>
        <dbReference type="ARBA" id="ARBA00023274"/>
    </source>
</evidence>
<protein>
    <recommendedName>
        <fullName evidence="6">Small ribosomal subunit protein uS11</fullName>
    </recommendedName>
</protein>
<dbReference type="GO" id="GO:0005840">
    <property type="term" value="C:ribosome"/>
    <property type="evidence" value="ECO:0007669"/>
    <property type="project" value="UniProtKB-KW"/>
</dbReference>
<dbReference type="InterPro" id="IPR001971">
    <property type="entry name" value="Ribosomal_uS11"/>
</dbReference>
<comment type="function">
    <text evidence="6">Located on the platform of the 30S subunit, it bridges several disparate RNA helices of the 16S rRNA. Forms part of the Shine-Dalgarno cleft in the 70S ribosome.</text>
</comment>
<dbReference type="AlphaFoldDB" id="A0A1G2KRI9"/>
<reference evidence="7 8" key="1">
    <citation type="journal article" date="2016" name="Nat. Commun.">
        <title>Thousands of microbial genomes shed light on interconnected biogeochemical processes in an aquifer system.</title>
        <authorList>
            <person name="Anantharaman K."/>
            <person name="Brown C.T."/>
            <person name="Hug L.A."/>
            <person name="Sharon I."/>
            <person name="Castelle C.J."/>
            <person name="Probst A.J."/>
            <person name="Thomas B.C."/>
            <person name="Singh A."/>
            <person name="Wilkins M.J."/>
            <person name="Karaoz U."/>
            <person name="Brodie E.L."/>
            <person name="Williams K.H."/>
            <person name="Hubbard S.S."/>
            <person name="Banfield J.F."/>
        </authorList>
    </citation>
    <scope>NUCLEOTIDE SEQUENCE [LARGE SCALE GENOMIC DNA]</scope>
</reference>
<comment type="caution">
    <text evidence="7">The sequence shown here is derived from an EMBL/GenBank/DDBJ whole genome shotgun (WGS) entry which is preliminary data.</text>
</comment>
<comment type="subunit">
    <text evidence="6">Part of the 30S ribosomal subunit. Interacts with proteins S7 and S18. Binds to IF-3.</text>
</comment>
<evidence type="ECO:0000313" key="8">
    <source>
        <dbReference type="Proteomes" id="UP000178710"/>
    </source>
</evidence>